<dbReference type="InterPro" id="IPR027417">
    <property type="entry name" value="P-loop_NTPase"/>
</dbReference>
<accession>A0A6I8MIK4</accession>
<dbReference type="Proteomes" id="UP000423525">
    <property type="component" value="Chromosome"/>
</dbReference>
<evidence type="ECO:0000313" key="2">
    <source>
        <dbReference type="Proteomes" id="UP000423525"/>
    </source>
</evidence>
<dbReference type="RefSeq" id="WP_155873803.1">
    <property type="nucleotide sequence ID" value="NZ_CP168248.1"/>
</dbReference>
<sequence length="435" mass="46890">MKLNIGAGELDDNGKFRYHTVLASVPRQSGKTAGFMCTAIERTLTNREARVWYTAQSGAAARERWIKEAAQPVDAKLHGLFRIKYGAGDTRMRIPATDAEFRPMPPTAQYLHGEQANFVGIDEPWAHSEAEGAALLQSVIPTMATREDKGRGTQLWYFSTKGTAASTWWHNMLDDAINNPKSGVFVADYGIAPDVDPTDIEAVIAAHPGVHGGLIAPQAVYKAADQLSPAEFARGYGNVATTTHSPLFDMHRIDAIETDDPLDAGPVHIGVAVAWDRSLSAIVAAGRIAGTPAIEVIAARPGESWLTAAIDKIAARDDIASISIDSHGPASSIAEHLIAARDDITAIGPDDLVIGTEKFMTAVESDPPALALRRDTGLRDELPALKLRYLGDRGRLISRRQSQGPIPRIEAAVLALRRLEAVQEVKMPAPVIWSL</sequence>
<dbReference type="Gene3D" id="3.40.50.300">
    <property type="entry name" value="P-loop containing nucleotide triphosphate hydrolases"/>
    <property type="match status" value="1"/>
</dbReference>
<name>A0A6I8MIK4_9CORY</name>
<proteinExistence type="predicted"/>
<organism evidence="1 2">
    <name type="scientific">Corynebacterium rouxii</name>
    <dbReference type="NCBI Taxonomy" id="2719119"/>
    <lineage>
        <taxon>Bacteria</taxon>
        <taxon>Bacillati</taxon>
        <taxon>Actinomycetota</taxon>
        <taxon>Actinomycetes</taxon>
        <taxon>Mycobacteriales</taxon>
        <taxon>Corynebacteriaceae</taxon>
        <taxon>Corynebacterium</taxon>
    </lineage>
</organism>
<gene>
    <name evidence="1" type="ORF">FRC0190_01851</name>
</gene>
<protein>
    <submittedName>
        <fullName evidence="1">Terminase</fullName>
    </submittedName>
</protein>
<dbReference type="AlphaFoldDB" id="A0A6I8MIK4"/>
<reference evidence="1 2" key="1">
    <citation type="submission" date="2019-11" db="EMBL/GenBank/DDBJ databases">
        <authorList>
            <person name="Brisse S."/>
        </authorList>
    </citation>
    <scope>NUCLEOTIDE SEQUENCE [LARGE SCALE GENOMIC DNA]</scope>
    <source>
        <strain evidence="1">FRC0190</strain>
    </source>
</reference>
<evidence type="ECO:0000313" key="1">
    <source>
        <dbReference type="EMBL" id="VZH85919.1"/>
    </source>
</evidence>
<dbReference type="KEGG" id="crf:FRC0190_01851"/>
<dbReference type="EMBL" id="LR738855">
    <property type="protein sequence ID" value="VZH85919.1"/>
    <property type="molecule type" value="Genomic_DNA"/>
</dbReference>